<evidence type="ECO:0000256" key="2">
    <source>
        <dbReference type="ARBA" id="ARBA00009298"/>
    </source>
</evidence>
<organism evidence="9 10">
    <name type="scientific">Clostridium thailandense</name>
    <dbReference type="NCBI Taxonomy" id="2794346"/>
    <lineage>
        <taxon>Bacteria</taxon>
        <taxon>Bacillati</taxon>
        <taxon>Bacillota</taxon>
        <taxon>Clostridia</taxon>
        <taxon>Eubacteriales</taxon>
        <taxon>Clostridiaceae</taxon>
        <taxon>Clostridium</taxon>
    </lineage>
</organism>
<feature type="transmembrane region" description="Helical" evidence="7">
    <location>
        <begin position="6"/>
        <end position="23"/>
    </location>
</feature>
<evidence type="ECO:0000313" key="9">
    <source>
        <dbReference type="EMBL" id="MBV7276245.1"/>
    </source>
</evidence>
<feature type="transmembrane region" description="Helical" evidence="7">
    <location>
        <begin position="35"/>
        <end position="52"/>
    </location>
</feature>
<accession>A0A949WTE7</accession>
<evidence type="ECO:0000256" key="4">
    <source>
        <dbReference type="ARBA" id="ARBA00022692"/>
    </source>
</evidence>
<proteinExistence type="inferred from homology"/>
<keyword evidence="5 7" id="KW-1133">Transmembrane helix</keyword>
<dbReference type="InterPro" id="IPR003416">
    <property type="entry name" value="MgtC/SapB/SrpB/YhiD_fam"/>
</dbReference>
<dbReference type="EMBL" id="JAEEGC010000166">
    <property type="protein sequence ID" value="MBV7276245.1"/>
    <property type="molecule type" value="Genomic_DNA"/>
</dbReference>
<keyword evidence="3" id="KW-1003">Cell membrane</keyword>
<keyword evidence="4 7" id="KW-0812">Transmembrane</keyword>
<reference evidence="9" key="1">
    <citation type="submission" date="2020-12" db="EMBL/GenBank/DDBJ databases">
        <title>Clostridium thailandense sp. nov., a novel acetogenic bacterium isolated from peat land soil in Thailand.</title>
        <authorList>
            <person name="Chaikitkaew S."/>
            <person name="Birkeland N.K."/>
        </authorList>
    </citation>
    <scope>NUCLEOTIDE SEQUENCE</scope>
    <source>
        <strain evidence="9">PL3</strain>
    </source>
</reference>
<dbReference type="Pfam" id="PF02308">
    <property type="entry name" value="MgtC"/>
    <property type="match status" value="1"/>
</dbReference>
<protein>
    <submittedName>
        <fullName evidence="9">MgtC/SapB family protein</fullName>
    </submittedName>
</protein>
<keyword evidence="10" id="KW-1185">Reference proteome</keyword>
<feature type="domain" description="MgtC/SapB/SrpB/YhiD N-terminal" evidence="8">
    <location>
        <begin position="10"/>
        <end position="147"/>
    </location>
</feature>
<evidence type="ECO:0000256" key="1">
    <source>
        <dbReference type="ARBA" id="ARBA00004651"/>
    </source>
</evidence>
<comment type="similarity">
    <text evidence="2">Belongs to the MgtC/SapB family.</text>
</comment>
<keyword evidence="6 7" id="KW-0472">Membrane</keyword>
<evidence type="ECO:0000256" key="6">
    <source>
        <dbReference type="ARBA" id="ARBA00023136"/>
    </source>
</evidence>
<dbReference type="RefSeq" id="WP_218323287.1">
    <property type="nucleotide sequence ID" value="NZ_JAEEGC010000166.1"/>
</dbReference>
<dbReference type="InterPro" id="IPR049177">
    <property type="entry name" value="MgtC_SapB_SrpB_YhiD_N"/>
</dbReference>
<dbReference type="PANTHER" id="PTHR33778">
    <property type="entry name" value="PROTEIN MGTC"/>
    <property type="match status" value="1"/>
</dbReference>
<comment type="subcellular location">
    <subcellularLocation>
        <location evidence="1">Cell membrane</location>
        <topology evidence="1">Multi-pass membrane protein</topology>
    </subcellularLocation>
</comment>
<evidence type="ECO:0000256" key="3">
    <source>
        <dbReference type="ARBA" id="ARBA00022475"/>
    </source>
</evidence>
<dbReference type="GO" id="GO:0005886">
    <property type="term" value="C:plasma membrane"/>
    <property type="evidence" value="ECO:0007669"/>
    <property type="project" value="UniProtKB-SubCell"/>
</dbReference>
<feature type="transmembrane region" description="Helical" evidence="7">
    <location>
        <begin position="110"/>
        <end position="142"/>
    </location>
</feature>
<dbReference type="AlphaFoldDB" id="A0A949WTE7"/>
<dbReference type="PANTHER" id="PTHR33778:SF1">
    <property type="entry name" value="MAGNESIUM TRANSPORTER YHID-RELATED"/>
    <property type="match status" value="1"/>
</dbReference>
<evidence type="ECO:0000313" key="10">
    <source>
        <dbReference type="Proteomes" id="UP000694308"/>
    </source>
</evidence>
<comment type="caution">
    <text evidence="9">The sequence shown here is derived from an EMBL/GenBank/DDBJ whole genome shotgun (WGS) entry which is preliminary data.</text>
</comment>
<sequence>MNEYEVVLRLILAVVIGGAVGYEREFKNRPAGFRTNILVCLGAAVISMIQLYEVESTKNLILQHPEFTNIFKADIGRLDAQVVSGVGFLGAGTILHEKGSVKGLTTAATLWVVACIGLAVGLGYYYLSVLSTVAVVVSLVSLKRFETKFLIKKDLIKIEIEYVNRIEMSNSIIEYFDSKNIIMKNIEFALEDAEDLDEDCMKGFYTILVPKKVTANEIINDLGKKNGIIKVILV</sequence>
<name>A0A949WTE7_9CLOT</name>
<gene>
    <name evidence="9" type="ORF">I6U48_25515</name>
</gene>
<evidence type="ECO:0000259" key="8">
    <source>
        <dbReference type="Pfam" id="PF02308"/>
    </source>
</evidence>
<evidence type="ECO:0000256" key="7">
    <source>
        <dbReference type="SAM" id="Phobius"/>
    </source>
</evidence>
<dbReference type="Proteomes" id="UP000694308">
    <property type="component" value="Unassembled WGS sequence"/>
</dbReference>
<evidence type="ECO:0000256" key="5">
    <source>
        <dbReference type="ARBA" id="ARBA00022989"/>
    </source>
</evidence>